<proteinExistence type="predicted"/>
<dbReference type="RefSeq" id="WP_316016480.1">
    <property type="nucleotide sequence ID" value="NZ_JAWDID010000002.1"/>
</dbReference>
<evidence type="ECO:0000256" key="1">
    <source>
        <dbReference type="SAM" id="Phobius"/>
    </source>
</evidence>
<evidence type="ECO:0008006" key="4">
    <source>
        <dbReference type="Google" id="ProtNLM"/>
    </source>
</evidence>
<reference evidence="2 3" key="1">
    <citation type="submission" date="2023-09" db="EMBL/GenBank/DDBJ databases">
        <title>Whole genome shotgun sequencing (WGS) of Bosea sp. ZW T0_25, isolated from stored onions (Allium cepa).</title>
        <authorList>
            <person name="Stoll D.A."/>
            <person name="Huch M."/>
        </authorList>
    </citation>
    <scope>NUCLEOTIDE SEQUENCE [LARGE SCALE GENOMIC DNA]</scope>
    <source>
        <strain evidence="2 3">ZW T0_25</strain>
    </source>
</reference>
<evidence type="ECO:0000313" key="2">
    <source>
        <dbReference type="EMBL" id="MDU0338532.1"/>
    </source>
</evidence>
<comment type="caution">
    <text evidence="2">The sequence shown here is derived from an EMBL/GenBank/DDBJ whole genome shotgun (WGS) entry which is preliminary data.</text>
</comment>
<keyword evidence="1" id="KW-0472">Membrane</keyword>
<keyword evidence="1" id="KW-1133">Transmembrane helix</keyword>
<feature type="transmembrane region" description="Helical" evidence="1">
    <location>
        <begin position="15"/>
        <end position="33"/>
    </location>
</feature>
<organism evidence="2 3">
    <name type="scientific">Bosea rubneri</name>
    <dbReference type="NCBI Taxonomy" id="3075434"/>
    <lineage>
        <taxon>Bacteria</taxon>
        <taxon>Pseudomonadati</taxon>
        <taxon>Pseudomonadota</taxon>
        <taxon>Alphaproteobacteria</taxon>
        <taxon>Hyphomicrobiales</taxon>
        <taxon>Boseaceae</taxon>
        <taxon>Bosea</taxon>
    </lineage>
</organism>
<feature type="transmembrane region" description="Helical" evidence="1">
    <location>
        <begin position="39"/>
        <end position="61"/>
    </location>
</feature>
<protein>
    <recommendedName>
        <fullName evidence="4">SPW repeat-containing protein</fullName>
    </recommendedName>
</protein>
<feature type="transmembrane region" description="Helical" evidence="1">
    <location>
        <begin position="97"/>
        <end position="116"/>
    </location>
</feature>
<dbReference type="Proteomes" id="UP001254257">
    <property type="component" value="Unassembled WGS sequence"/>
</dbReference>
<accession>A0ABU3S282</accession>
<feature type="transmembrane region" description="Helical" evidence="1">
    <location>
        <begin position="73"/>
        <end position="91"/>
    </location>
</feature>
<gene>
    <name evidence="2" type="ORF">RKE40_01490</name>
</gene>
<sequence>MTDEATMRTARQRNAFALTLTSAIAPVFGWLYAGQAGAFWAFAAWIVLVVLPRTAGVRLLGFLYGSFFTAEQLPWTMLNVTLAILLGSMQFGIDVAFYAALIGVPVVVLTLIVIALDLDPQAEAEAAPVLVPAASGTPRKSDRDRMAA</sequence>
<keyword evidence="3" id="KW-1185">Reference proteome</keyword>
<evidence type="ECO:0000313" key="3">
    <source>
        <dbReference type="Proteomes" id="UP001254257"/>
    </source>
</evidence>
<name>A0ABU3S282_9HYPH</name>
<keyword evidence="1" id="KW-0812">Transmembrane</keyword>
<dbReference type="EMBL" id="JAWDID010000002">
    <property type="protein sequence ID" value="MDU0338532.1"/>
    <property type="molecule type" value="Genomic_DNA"/>
</dbReference>